<dbReference type="SMART" id="SM00418">
    <property type="entry name" value="HTH_ARSR"/>
    <property type="match status" value="1"/>
</dbReference>
<dbReference type="NCBIfam" id="NF033788">
    <property type="entry name" value="HTH_metalloreg"/>
    <property type="match status" value="1"/>
</dbReference>
<dbReference type="InterPro" id="IPR036388">
    <property type="entry name" value="WH-like_DNA-bd_sf"/>
</dbReference>
<dbReference type="EMBL" id="BAAAPC010000003">
    <property type="protein sequence ID" value="GAA1986916.1"/>
    <property type="molecule type" value="Genomic_DNA"/>
</dbReference>
<keyword evidence="7" id="KW-1185">Reference proteome</keyword>
<evidence type="ECO:0000313" key="7">
    <source>
        <dbReference type="Proteomes" id="UP001501585"/>
    </source>
</evidence>
<dbReference type="Proteomes" id="UP001501585">
    <property type="component" value="Unassembled WGS sequence"/>
</dbReference>
<dbReference type="PROSITE" id="PS50987">
    <property type="entry name" value="HTH_ARSR_2"/>
    <property type="match status" value="1"/>
</dbReference>
<accession>A0ABN2SI93</accession>
<dbReference type="PANTHER" id="PTHR33154">
    <property type="entry name" value="TRANSCRIPTIONAL REGULATOR, ARSR FAMILY"/>
    <property type="match status" value="1"/>
</dbReference>
<dbReference type="InterPro" id="IPR001845">
    <property type="entry name" value="HTH_ArsR_DNA-bd_dom"/>
</dbReference>
<dbReference type="PRINTS" id="PR00778">
    <property type="entry name" value="HTHARSR"/>
</dbReference>
<dbReference type="SUPFAM" id="SSF46785">
    <property type="entry name" value="Winged helix' DNA-binding domain"/>
    <property type="match status" value="1"/>
</dbReference>
<dbReference type="InterPro" id="IPR011991">
    <property type="entry name" value="ArsR-like_HTH"/>
</dbReference>
<evidence type="ECO:0000256" key="3">
    <source>
        <dbReference type="ARBA" id="ARBA00023163"/>
    </source>
</evidence>
<evidence type="ECO:0000313" key="6">
    <source>
        <dbReference type="EMBL" id="GAA1986916.1"/>
    </source>
</evidence>
<reference evidence="7" key="1">
    <citation type="journal article" date="2019" name="Int. J. Syst. Evol. Microbiol.">
        <title>The Global Catalogue of Microorganisms (GCM) 10K type strain sequencing project: providing services to taxonomists for standard genome sequencing and annotation.</title>
        <authorList>
            <consortium name="The Broad Institute Genomics Platform"/>
            <consortium name="The Broad Institute Genome Sequencing Center for Infectious Disease"/>
            <person name="Wu L."/>
            <person name="Ma J."/>
        </authorList>
    </citation>
    <scope>NUCLEOTIDE SEQUENCE [LARGE SCALE GENOMIC DNA]</scope>
    <source>
        <strain evidence="7">JCM 15313</strain>
    </source>
</reference>
<protein>
    <submittedName>
        <fullName evidence="6">Metalloregulator ArsR/SmtB family transcription factor</fullName>
    </submittedName>
</protein>
<dbReference type="Gene3D" id="1.10.10.10">
    <property type="entry name" value="Winged helix-like DNA-binding domain superfamily/Winged helix DNA-binding domain"/>
    <property type="match status" value="1"/>
</dbReference>
<evidence type="ECO:0000259" key="5">
    <source>
        <dbReference type="PROSITE" id="PS50987"/>
    </source>
</evidence>
<organism evidence="6 7">
    <name type="scientific">Nocardiopsis rhodophaea</name>
    <dbReference type="NCBI Taxonomy" id="280238"/>
    <lineage>
        <taxon>Bacteria</taxon>
        <taxon>Bacillati</taxon>
        <taxon>Actinomycetota</taxon>
        <taxon>Actinomycetes</taxon>
        <taxon>Streptosporangiales</taxon>
        <taxon>Nocardiopsidaceae</taxon>
        <taxon>Nocardiopsis</taxon>
    </lineage>
</organism>
<dbReference type="InterPro" id="IPR036390">
    <property type="entry name" value="WH_DNA-bd_sf"/>
</dbReference>
<dbReference type="PANTHER" id="PTHR33154:SF18">
    <property type="entry name" value="ARSENICAL RESISTANCE OPERON REPRESSOR"/>
    <property type="match status" value="1"/>
</dbReference>
<evidence type="ECO:0000256" key="1">
    <source>
        <dbReference type="ARBA" id="ARBA00023015"/>
    </source>
</evidence>
<gene>
    <name evidence="6" type="ORF">GCM10009799_10560</name>
</gene>
<feature type="region of interest" description="Disordered" evidence="4">
    <location>
        <begin position="1"/>
        <end position="27"/>
    </location>
</feature>
<evidence type="ECO:0000256" key="4">
    <source>
        <dbReference type="SAM" id="MobiDB-lite"/>
    </source>
</evidence>
<dbReference type="InterPro" id="IPR051081">
    <property type="entry name" value="HTH_MetalResp_TranReg"/>
</dbReference>
<keyword evidence="1" id="KW-0805">Transcription regulation</keyword>
<dbReference type="Pfam" id="PF01022">
    <property type="entry name" value="HTH_5"/>
    <property type="match status" value="1"/>
</dbReference>
<keyword evidence="2" id="KW-0238">DNA-binding</keyword>
<dbReference type="CDD" id="cd00090">
    <property type="entry name" value="HTH_ARSR"/>
    <property type="match status" value="1"/>
</dbReference>
<comment type="caution">
    <text evidence="6">The sequence shown here is derived from an EMBL/GenBank/DDBJ whole genome shotgun (WGS) entry which is preliminary data.</text>
</comment>
<sequence length="119" mass="12618">MTQVSSVTTAGRAAHPERPAPPPSVEAAFGPEAADLLAARIKAVADPTRLRLLATLLNMPDGAACVHDLAEALETAQPTVSHHLKTLSDAGFLDCAKRGPRSWYSIRPDRTDVVRDLVG</sequence>
<keyword evidence="3" id="KW-0804">Transcription</keyword>
<name>A0ABN2SI93_9ACTN</name>
<evidence type="ECO:0000256" key="2">
    <source>
        <dbReference type="ARBA" id="ARBA00023125"/>
    </source>
</evidence>
<feature type="domain" description="HTH arsR-type" evidence="5">
    <location>
        <begin position="29"/>
        <end position="119"/>
    </location>
</feature>
<proteinExistence type="predicted"/>